<feature type="domain" description="Cathepsin propeptide inhibitor" evidence="9">
    <location>
        <begin position="32"/>
        <end position="92"/>
    </location>
</feature>
<keyword evidence="3" id="KW-0378">Hydrolase</keyword>
<dbReference type="InterPro" id="IPR038765">
    <property type="entry name" value="Papain-like_cys_pep_sf"/>
</dbReference>
<dbReference type="PROSITE" id="PS00640">
    <property type="entry name" value="THIOL_PROTEASE_ASN"/>
    <property type="match status" value="1"/>
</dbReference>
<dbReference type="AlphaFoldDB" id="O02586"/>
<dbReference type="InterPro" id="IPR013128">
    <property type="entry name" value="Peptidase_C1A"/>
</dbReference>
<keyword evidence="7" id="KW-0732">Signal</keyword>
<feature type="domain" description="Peptidase C1A papain C-terminal" evidence="8">
    <location>
        <begin position="121"/>
        <end position="335"/>
    </location>
</feature>
<keyword evidence="2" id="KW-0645">Protease</keyword>
<keyword evidence="5" id="KW-0865">Zymogen</keyword>
<dbReference type="InterPro" id="IPR000169">
    <property type="entry name" value="Pept_cys_AS"/>
</dbReference>
<dbReference type="EMBL" id="D63671">
    <property type="protein sequence ID" value="BAA09821.1"/>
    <property type="molecule type" value="Genomic_DNA"/>
</dbReference>
<dbReference type="SMR" id="O02586"/>
<feature type="chain" id="PRO_5007364438" evidence="7">
    <location>
        <begin position="20"/>
        <end position="336"/>
    </location>
</feature>
<evidence type="ECO:0000256" key="3">
    <source>
        <dbReference type="ARBA" id="ARBA00022801"/>
    </source>
</evidence>
<dbReference type="Pfam" id="PF00112">
    <property type="entry name" value="Peptidase_C1"/>
    <property type="match status" value="1"/>
</dbReference>
<proteinExistence type="evidence at transcript level"/>
<dbReference type="SMART" id="SM00645">
    <property type="entry name" value="Pept_C1"/>
    <property type="match status" value="1"/>
</dbReference>
<evidence type="ECO:0000256" key="7">
    <source>
        <dbReference type="SAM" id="SignalP"/>
    </source>
</evidence>
<feature type="signal peptide" evidence="7">
    <location>
        <begin position="1"/>
        <end position="19"/>
    </location>
</feature>
<keyword evidence="6" id="KW-1015">Disulfide bond</keyword>
<dbReference type="SUPFAM" id="SSF54001">
    <property type="entry name" value="Cysteine proteinases"/>
    <property type="match status" value="1"/>
</dbReference>
<dbReference type="Gene3D" id="3.90.70.10">
    <property type="entry name" value="Cysteine proteinases"/>
    <property type="match status" value="1"/>
</dbReference>
<evidence type="ECO:0000256" key="6">
    <source>
        <dbReference type="ARBA" id="ARBA00023157"/>
    </source>
</evidence>
<dbReference type="InterPro" id="IPR025660">
    <property type="entry name" value="Pept_his_AS"/>
</dbReference>
<dbReference type="FunFam" id="3.90.70.10:FF:000006">
    <property type="entry name" value="Cathepsin S"/>
    <property type="match status" value="1"/>
</dbReference>
<dbReference type="InterPro" id="IPR000668">
    <property type="entry name" value="Peptidase_C1A_C"/>
</dbReference>
<dbReference type="GO" id="GO:0008234">
    <property type="term" value="F:cysteine-type peptidase activity"/>
    <property type="evidence" value="ECO:0007669"/>
    <property type="project" value="UniProtKB-KW"/>
</dbReference>
<dbReference type="SMART" id="SM00848">
    <property type="entry name" value="Inhibitor_I29"/>
    <property type="match status" value="1"/>
</dbReference>
<accession>O02585</accession>
<dbReference type="PANTHER" id="PTHR12411">
    <property type="entry name" value="CYSTEINE PROTEASE FAMILY C1-RELATED"/>
    <property type="match status" value="1"/>
</dbReference>
<dbReference type="Pfam" id="PF08246">
    <property type="entry name" value="Inhibitor_I29"/>
    <property type="match status" value="1"/>
</dbReference>
<dbReference type="PROSITE" id="PS00139">
    <property type="entry name" value="THIOL_PROTEASE_CYS"/>
    <property type="match status" value="1"/>
</dbReference>
<dbReference type="InterPro" id="IPR013201">
    <property type="entry name" value="Prot_inhib_I29"/>
</dbReference>
<dbReference type="MEROPS" id="I29.003"/>
<comment type="similarity">
    <text evidence="1">Belongs to the peptidase C1 family.</text>
</comment>
<dbReference type="InterPro" id="IPR039417">
    <property type="entry name" value="Peptidase_C1A_papain-like"/>
</dbReference>
<evidence type="ECO:0000256" key="1">
    <source>
        <dbReference type="ARBA" id="ARBA00008455"/>
    </source>
</evidence>
<dbReference type="EMBL" id="D63670">
    <property type="protein sequence ID" value="BAA09820.1"/>
    <property type="molecule type" value="mRNA"/>
</dbReference>
<dbReference type="MEROPS" id="C01.044"/>
<organism evidence="10">
    <name type="scientific">Spirometra erinaceieuropaei</name>
    <name type="common">Tapeworm</name>
    <name type="synonym">Spirometra erinacei</name>
    <dbReference type="NCBI Taxonomy" id="99802"/>
    <lineage>
        <taxon>Eukaryota</taxon>
        <taxon>Metazoa</taxon>
        <taxon>Spiralia</taxon>
        <taxon>Lophotrochozoa</taxon>
        <taxon>Platyhelminthes</taxon>
        <taxon>Cestoda</taxon>
        <taxon>Eucestoda</taxon>
        <taxon>Diphyllobothriidea</taxon>
        <taxon>Diphyllobothriidae</taxon>
        <taxon>Spirometra</taxon>
    </lineage>
</organism>
<keyword evidence="4" id="KW-0788">Thiol protease</keyword>
<dbReference type="GO" id="GO:0006508">
    <property type="term" value="P:proteolysis"/>
    <property type="evidence" value="ECO:0007669"/>
    <property type="project" value="UniProtKB-KW"/>
</dbReference>
<evidence type="ECO:0000259" key="8">
    <source>
        <dbReference type="SMART" id="SM00645"/>
    </source>
</evidence>
<evidence type="ECO:0000259" key="9">
    <source>
        <dbReference type="SMART" id="SM00848"/>
    </source>
</evidence>
<sequence length="336" mass="37872">MKFVIYVAFLFLLLTVCRGSTESETYVRRELWKAWKLAFKKEYFSSEEELHRKRAFFNNLDFIIRHNQRYYQQLESYAVRLNDFSDLTPGEFAERYLCLRGIVLTKLRRKEAVSVPLKENLPDSVNWRERGAVTSVKNQGQCGSCWSFSANGAIEGAIQIKTGALRSLSEQQLMDCSWDYGNQGCNGGLMPQAFQYAQRYGVEAEVDYRYTERDGVCRYRQDLVVANVTGYAELPEGDEGGLQRAVATIGPISVGIDAADPGFMSYSHGVFVSKTCSPYAIDHGVLVVGYGAENGDAYWLVKNSWGSSWGEDGYLKMARNRNNMCGIASMASYPTV</sequence>
<evidence type="ECO:0000313" key="10">
    <source>
        <dbReference type="EMBL" id="BAA09821.1"/>
    </source>
</evidence>
<evidence type="ECO:0000256" key="2">
    <source>
        <dbReference type="ARBA" id="ARBA00022670"/>
    </source>
</evidence>
<evidence type="ECO:0000256" key="4">
    <source>
        <dbReference type="ARBA" id="ARBA00022807"/>
    </source>
</evidence>
<dbReference type="PROSITE" id="PS00639">
    <property type="entry name" value="THIOL_PROTEASE_HIS"/>
    <property type="match status" value="1"/>
</dbReference>
<protein>
    <submittedName>
        <fullName evidence="10">Cysteine proteinase</fullName>
    </submittedName>
</protein>
<reference evidence="10" key="1">
    <citation type="submission" date="1995-07" db="EMBL/GenBank/DDBJ databases">
        <title>Molecular cloning and expression of the gene encoding a cysteine proteinase of spirometra erinacei.</title>
        <authorList>
            <person name="Liu D."/>
            <person name="Kato H."/>
            <person name="Nakamura T."/>
            <person name="Sugane K."/>
        </authorList>
    </citation>
    <scope>NUCLEOTIDE SEQUENCE</scope>
</reference>
<name>O02586_SPIER</name>
<dbReference type="PRINTS" id="PR00705">
    <property type="entry name" value="PAPAIN"/>
</dbReference>
<dbReference type="InterPro" id="IPR025661">
    <property type="entry name" value="Pept_asp_AS"/>
</dbReference>
<reference evidence="10" key="2">
    <citation type="journal article" date="1996" name="Mol. Biochem. Parasitol.">
        <title>Molecular cloning and expression of the gene encoding a cysteine proteinase of Spirometra erinacei.</title>
        <authorList>
            <person name="Liu D.W."/>
            <person name="Kato H."/>
            <person name="Nakamura T."/>
            <person name="Sugane K."/>
        </authorList>
    </citation>
    <scope>NUCLEOTIDE SEQUENCE</scope>
</reference>
<evidence type="ECO:0000256" key="5">
    <source>
        <dbReference type="ARBA" id="ARBA00023145"/>
    </source>
</evidence>
<accession>O02586</accession>
<dbReference type="CDD" id="cd02248">
    <property type="entry name" value="Peptidase_C1A"/>
    <property type="match status" value="1"/>
</dbReference>